<evidence type="ECO:0000313" key="2">
    <source>
        <dbReference type="Proteomes" id="UP000681794"/>
    </source>
</evidence>
<dbReference type="EMBL" id="CP076544">
    <property type="protein sequence ID" value="QWS34365.1"/>
    <property type="molecule type" value="Genomic_DNA"/>
</dbReference>
<accession>A0ACD1E637</accession>
<keyword evidence="2" id="KW-1185">Reference proteome</keyword>
<organism evidence="1 2">
    <name type="scientific">Curtobacterium aetherium</name>
    <dbReference type="NCBI Taxonomy" id="2841594"/>
    <lineage>
        <taxon>Bacteria</taxon>
        <taxon>Bacillati</taxon>
        <taxon>Actinomycetota</taxon>
        <taxon>Actinomycetes</taxon>
        <taxon>Micrococcales</taxon>
        <taxon>Microbacteriaceae</taxon>
        <taxon>Curtobacterium</taxon>
    </lineage>
</organism>
<reference evidence="1" key="1">
    <citation type="submission" date="2021-06" db="EMBL/GenBank/DDBJ databases">
        <authorList>
            <person name="Ellington A.J."/>
            <person name="Bryan N.C."/>
            <person name="Christner B.C."/>
            <person name="Reisch C.R."/>
        </authorList>
    </citation>
    <scope>NUCLEOTIDE SEQUENCE</scope>
    <source>
        <strain evidence="1">L6-1</strain>
    </source>
</reference>
<evidence type="ECO:0000313" key="1">
    <source>
        <dbReference type="EMBL" id="QWS34365.1"/>
    </source>
</evidence>
<dbReference type="Proteomes" id="UP000681794">
    <property type="component" value="Chromosome"/>
</dbReference>
<name>A0ACD1E637_9MICO</name>
<sequence>MHVGGVLAADAPDPAVEQRAGVRALGFGVAGLVPQRHLEELRGLNVSTGESGDGVEQATVARNYTLWRNPDDRDDPVNEADLDEARRAALEDDPPWPRPAWLVEVARRLRFPMLWEAVATHWHSGAADALDPARVLTDHVQSVLVNQYREAHAMPDVVEERWPVVVDERSVQSGHPVLVDGVQRRGFVLDTDPFVLGLATVLDDGRVLTAVLPRDDLGLLTVAFDSSASLD</sequence>
<proteinExistence type="predicted"/>
<protein>
    <submittedName>
        <fullName evidence="1">Uncharacterized protein</fullName>
    </submittedName>
</protein>
<gene>
    <name evidence="1" type="ORF">KM842_04115</name>
</gene>